<evidence type="ECO:0000256" key="14">
    <source>
        <dbReference type="SAM" id="MobiDB-lite"/>
    </source>
</evidence>
<evidence type="ECO:0000256" key="7">
    <source>
        <dbReference type="ARBA" id="ARBA00022722"/>
    </source>
</evidence>
<evidence type="ECO:0000256" key="13">
    <source>
        <dbReference type="ARBA" id="ARBA00023125"/>
    </source>
</evidence>
<keyword evidence="7" id="KW-0540">Nuclease</keyword>
<dbReference type="GO" id="GO:0016787">
    <property type="term" value="F:hydrolase activity"/>
    <property type="evidence" value="ECO:0007669"/>
    <property type="project" value="UniProtKB-KW"/>
</dbReference>
<keyword evidence="12" id="KW-0190">Covalent protein-DNA linkage</keyword>
<dbReference type="GO" id="GO:0042025">
    <property type="term" value="C:host cell nucleus"/>
    <property type="evidence" value="ECO:0007669"/>
    <property type="project" value="UniProtKB-SubCell"/>
</dbReference>
<name>A0AAU6S5D0_9VIRU</name>
<dbReference type="Gene3D" id="3.40.50.300">
    <property type="entry name" value="P-loop containing nucleotide triphosphate hydrolases"/>
    <property type="match status" value="1"/>
</dbReference>
<evidence type="ECO:0000256" key="1">
    <source>
        <dbReference type="ARBA" id="ARBA00004147"/>
    </source>
</evidence>
<feature type="region of interest" description="Disordered" evidence="14">
    <location>
        <begin position="108"/>
        <end position="127"/>
    </location>
</feature>
<dbReference type="GO" id="GO:0006260">
    <property type="term" value="P:DNA replication"/>
    <property type="evidence" value="ECO:0007669"/>
    <property type="project" value="UniProtKB-KW"/>
</dbReference>
<keyword evidence="9" id="KW-0547">Nucleotide-binding</keyword>
<evidence type="ECO:0000256" key="5">
    <source>
        <dbReference type="ARBA" id="ARBA00022695"/>
    </source>
</evidence>
<keyword evidence="8" id="KW-0479">Metal-binding</keyword>
<feature type="domain" description="CRESS-DNA virus Rep endonuclease" evidence="15">
    <location>
        <begin position="7"/>
        <end position="115"/>
    </location>
</feature>
<keyword evidence="5" id="KW-0548">Nucleotidyltransferase</keyword>
<keyword evidence="10" id="KW-0255">Endonuclease</keyword>
<accession>A0AAU6S5D0</accession>
<evidence type="ECO:0000256" key="12">
    <source>
        <dbReference type="ARBA" id="ARBA00023124"/>
    </source>
</evidence>
<dbReference type="InterPro" id="IPR001301">
    <property type="entry name" value="Gemini_AL1_CLV"/>
</dbReference>
<evidence type="ECO:0000256" key="3">
    <source>
        <dbReference type="ARBA" id="ARBA00022562"/>
    </source>
</evidence>
<dbReference type="InterPro" id="IPR027417">
    <property type="entry name" value="P-loop_NTPase"/>
</dbReference>
<dbReference type="GO" id="GO:0046872">
    <property type="term" value="F:metal ion binding"/>
    <property type="evidence" value="ECO:0007669"/>
    <property type="project" value="UniProtKB-KW"/>
</dbReference>
<evidence type="ECO:0000313" key="16">
    <source>
        <dbReference type="EMBL" id="WZK92922.1"/>
    </source>
</evidence>
<dbReference type="GO" id="GO:0004519">
    <property type="term" value="F:endonuclease activity"/>
    <property type="evidence" value="ECO:0007669"/>
    <property type="project" value="UniProtKB-KW"/>
</dbReference>
<evidence type="ECO:0000256" key="4">
    <source>
        <dbReference type="ARBA" id="ARBA00022679"/>
    </source>
</evidence>
<dbReference type="EMBL" id="PP410096">
    <property type="protein sequence ID" value="WZK92922.1"/>
    <property type="molecule type" value="Genomic_DNA"/>
</dbReference>
<reference evidence="16" key="1">
    <citation type="journal article" date="2024" name="Microbiol. Spectr.">
        <title>Full-genome sequencing of dozens of new DNA viruses found in Spanish bat feces.</title>
        <authorList>
            <person name="Buigues J."/>
            <person name="Vinals A."/>
            <person name="Martinez-Recio R."/>
            <person name="Monros J.S."/>
            <person name="Sanjuan R."/>
            <person name="Cuevas J.M."/>
        </authorList>
    </citation>
    <scope>NUCLEOTIDE SEQUENCE</scope>
    <source>
        <strain evidence="16">MAVG42</strain>
    </source>
</reference>
<dbReference type="GO" id="GO:0016779">
    <property type="term" value="F:nucleotidyltransferase activity"/>
    <property type="evidence" value="ECO:0007669"/>
    <property type="project" value="UniProtKB-KW"/>
</dbReference>
<dbReference type="GO" id="GO:0005198">
    <property type="term" value="F:structural molecule activity"/>
    <property type="evidence" value="ECO:0007669"/>
    <property type="project" value="InterPro"/>
</dbReference>
<comment type="subcellular location">
    <subcellularLocation>
        <location evidence="1">Host nucleus</location>
    </subcellularLocation>
</comment>
<sequence length="355" mass="40791">MPAKYKLDAEQFFMLTYPTVPDGFDTDELISILERLGCDYRVGRELHQDGKPHFHAMLCFDDPYTDGDARRTFTVGTRVPNIRVRRTRPERGWDYVGKHAGTKEGHYIVGEKGSRPGGDGDGSERPTNDAWHEIVLARTREEFFDLATRLAPRQLACSFNSLSAYADWKYRPEPIPYATPDGEWEVPNVLADWVDENVRGVPGMCPCGARIYLCLGLIWQERRPKGLVLFGATRLGKTVWARSLGTHFHCGGLWNMSEFNESVEYAVFDDMVGGLRAGYFNYKDWMGGQFNFTVQDKYMKKRSIRWGKPTIFICNEDPRDQPPAFNDRVGLDWAWMEENCVFYEVKEAIFRASTE</sequence>
<keyword evidence="3" id="KW-1048">Host nucleus</keyword>
<dbReference type="Gene3D" id="3.40.1310.20">
    <property type="match status" value="1"/>
</dbReference>
<evidence type="ECO:0000256" key="9">
    <source>
        <dbReference type="ARBA" id="ARBA00022741"/>
    </source>
</evidence>
<evidence type="ECO:0000256" key="10">
    <source>
        <dbReference type="ARBA" id="ARBA00022759"/>
    </source>
</evidence>
<reference evidence="16" key="2">
    <citation type="submission" date="2024-02" db="EMBL/GenBank/DDBJ databases">
        <authorList>
            <person name="Buigues J."/>
            <person name="Vinals A."/>
            <person name="Martinez-Recio R."/>
            <person name="S Monros J."/>
            <person name="Sanjuan R."/>
            <person name="Cuevas J.M."/>
        </authorList>
    </citation>
    <scope>NUCLEOTIDE SEQUENCE</scope>
    <source>
        <strain evidence="16">MAVG42</strain>
    </source>
</reference>
<dbReference type="InterPro" id="IPR049912">
    <property type="entry name" value="CRESS_DNA_REP"/>
</dbReference>
<keyword evidence="13" id="KW-0238">DNA-binding</keyword>
<evidence type="ECO:0000256" key="6">
    <source>
        <dbReference type="ARBA" id="ARBA00022705"/>
    </source>
</evidence>
<dbReference type="SUPFAM" id="SSF55464">
    <property type="entry name" value="Origin of replication-binding domain, RBD-like"/>
    <property type="match status" value="1"/>
</dbReference>
<evidence type="ECO:0000256" key="11">
    <source>
        <dbReference type="ARBA" id="ARBA00022801"/>
    </source>
</evidence>
<dbReference type="GO" id="GO:0003677">
    <property type="term" value="F:DNA binding"/>
    <property type="evidence" value="ECO:0007669"/>
    <property type="project" value="UniProtKB-KW"/>
</dbReference>
<evidence type="ECO:0000256" key="8">
    <source>
        <dbReference type="ARBA" id="ARBA00022723"/>
    </source>
</evidence>
<keyword evidence="6" id="KW-0235">DNA replication</keyword>
<dbReference type="GO" id="GO:0000166">
    <property type="term" value="F:nucleotide binding"/>
    <property type="evidence" value="ECO:0007669"/>
    <property type="project" value="UniProtKB-KW"/>
</dbReference>
<proteinExistence type="predicted"/>
<dbReference type="PROSITE" id="PS52020">
    <property type="entry name" value="CRESS_DNA_REP"/>
    <property type="match status" value="1"/>
</dbReference>
<evidence type="ECO:0000259" key="15">
    <source>
        <dbReference type="PROSITE" id="PS52020"/>
    </source>
</evidence>
<organism evidence="16">
    <name type="scientific">Eptesicus serotinus feces associated gemykolovirus 3</name>
    <dbReference type="NCBI Taxonomy" id="3139978"/>
    <lineage>
        <taxon>Viruses</taxon>
        <taxon>Monodnaviria</taxon>
        <taxon>Shotokuvirae</taxon>
        <taxon>Cressdnaviricota</taxon>
        <taxon>Repensiviricetes</taxon>
        <taxon>Geplafuvirales</taxon>
        <taxon>Genomoviridae</taxon>
        <taxon>Gemykolovirus</taxon>
    </lineage>
</organism>
<dbReference type="PRINTS" id="PR00228">
    <property type="entry name" value="GEMCOATCLVL1"/>
</dbReference>
<evidence type="ECO:0000256" key="2">
    <source>
        <dbReference type="ARBA" id="ARBA00014531"/>
    </source>
</evidence>
<protein>
    <recommendedName>
        <fullName evidence="2">Replication-associated protein</fullName>
    </recommendedName>
</protein>
<keyword evidence="11" id="KW-0378">Hydrolase</keyword>
<keyword evidence="4" id="KW-0808">Transferase</keyword>